<feature type="coiled-coil region" evidence="10">
    <location>
        <begin position="297"/>
        <end position="326"/>
    </location>
</feature>
<dbReference type="InterPro" id="IPR056291">
    <property type="entry name" value="MORN_DRC7"/>
</dbReference>
<dbReference type="AlphaFoldDB" id="A0A9P0GQM2"/>
<dbReference type="GO" id="GO:0031514">
    <property type="term" value="C:motile cilium"/>
    <property type="evidence" value="ECO:0007669"/>
    <property type="project" value="UniProtKB-SubCell"/>
</dbReference>
<feature type="compositionally biased region" description="Low complexity" evidence="11">
    <location>
        <begin position="33"/>
        <end position="44"/>
    </location>
</feature>
<evidence type="ECO:0000256" key="4">
    <source>
        <dbReference type="ARBA" id="ARBA00022490"/>
    </source>
</evidence>
<keyword evidence="15" id="KW-1185">Reference proteome</keyword>
<name>A0A9P0GQM2_9CUCU</name>
<evidence type="ECO:0000256" key="2">
    <source>
        <dbReference type="ARBA" id="ARBA00004430"/>
    </source>
</evidence>
<dbReference type="PANTHER" id="PTHR35249">
    <property type="entry name" value="DYNEIN REGULATORY COMPLEX SUBUNIT 7"/>
    <property type="match status" value="1"/>
</dbReference>
<dbReference type="OrthoDB" id="10262874at2759"/>
<dbReference type="InterPro" id="IPR033551">
    <property type="entry name" value="DRC7/lobo"/>
</dbReference>
<evidence type="ECO:0000256" key="6">
    <source>
        <dbReference type="ARBA" id="ARBA00023054"/>
    </source>
</evidence>
<evidence type="ECO:0000256" key="1">
    <source>
        <dbReference type="ARBA" id="ARBA00004230"/>
    </source>
</evidence>
<dbReference type="GO" id="GO:0030317">
    <property type="term" value="P:flagellated sperm motility"/>
    <property type="evidence" value="ECO:0007669"/>
    <property type="project" value="TreeGrafter"/>
</dbReference>
<dbReference type="Pfam" id="PF24667">
    <property type="entry name" value="MORN_DRC7"/>
    <property type="match status" value="1"/>
</dbReference>
<evidence type="ECO:0008006" key="16">
    <source>
        <dbReference type="Google" id="ProtNLM"/>
    </source>
</evidence>
<dbReference type="GO" id="GO:0005930">
    <property type="term" value="C:axoneme"/>
    <property type="evidence" value="ECO:0007669"/>
    <property type="project" value="UniProtKB-SubCell"/>
</dbReference>
<feature type="domain" description="Dynein regulatory complex subunit 7 MORN" evidence="12">
    <location>
        <begin position="462"/>
        <end position="743"/>
    </location>
</feature>
<evidence type="ECO:0000313" key="15">
    <source>
        <dbReference type="Proteomes" id="UP001152799"/>
    </source>
</evidence>
<keyword evidence="9" id="KW-0966">Cell projection</keyword>
<feature type="region of interest" description="Disordered" evidence="11">
    <location>
        <begin position="1"/>
        <end position="58"/>
    </location>
</feature>
<evidence type="ECO:0000313" key="14">
    <source>
        <dbReference type="EMBL" id="CAH1126667.1"/>
    </source>
</evidence>
<evidence type="ECO:0000256" key="10">
    <source>
        <dbReference type="SAM" id="Coils"/>
    </source>
</evidence>
<comment type="similarity">
    <text evidence="3">Belongs to the DRC7 family.</text>
</comment>
<evidence type="ECO:0000256" key="9">
    <source>
        <dbReference type="ARBA" id="ARBA00023273"/>
    </source>
</evidence>
<dbReference type="InterPro" id="IPR056292">
    <property type="entry name" value="DRC7_C"/>
</dbReference>
<dbReference type="InterPro" id="IPR038765">
    <property type="entry name" value="Papain-like_cys_pep_sf"/>
</dbReference>
<protein>
    <recommendedName>
        <fullName evidence="16">Dynein regulatory complex subunit 7</fullName>
    </recommendedName>
</protein>
<organism evidence="14 15">
    <name type="scientific">Ceutorhynchus assimilis</name>
    <name type="common">cabbage seed weevil</name>
    <dbReference type="NCBI Taxonomy" id="467358"/>
    <lineage>
        <taxon>Eukaryota</taxon>
        <taxon>Metazoa</taxon>
        <taxon>Ecdysozoa</taxon>
        <taxon>Arthropoda</taxon>
        <taxon>Hexapoda</taxon>
        <taxon>Insecta</taxon>
        <taxon>Pterygota</taxon>
        <taxon>Neoptera</taxon>
        <taxon>Endopterygota</taxon>
        <taxon>Coleoptera</taxon>
        <taxon>Polyphaga</taxon>
        <taxon>Cucujiformia</taxon>
        <taxon>Curculionidae</taxon>
        <taxon>Ceutorhynchinae</taxon>
        <taxon>Ceutorhynchus</taxon>
    </lineage>
</organism>
<feature type="domain" description="Dynein regulatory complex subunit 7 C-terminal" evidence="13">
    <location>
        <begin position="791"/>
        <end position="895"/>
    </location>
</feature>
<proteinExistence type="inferred from homology"/>
<reference evidence="14" key="1">
    <citation type="submission" date="2022-01" db="EMBL/GenBank/DDBJ databases">
        <authorList>
            <person name="King R."/>
        </authorList>
    </citation>
    <scope>NUCLEOTIDE SEQUENCE</scope>
</reference>
<evidence type="ECO:0000256" key="5">
    <source>
        <dbReference type="ARBA" id="ARBA00022846"/>
    </source>
</evidence>
<evidence type="ECO:0000256" key="11">
    <source>
        <dbReference type="SAM" id="MobiDB-lite"/>
    </source>
</evidence>
<keyword evidence="7" id="KW-0969">Cilium</keyword>
<dbReference type="Proteomes" id="UP001152799">
    <property type="component" value="Chromosome 2"/>
</dbReference>
<accession>A0A9P0GQM2</accession>
<sequence length="903" mass="105962">MSLDQSVAEKVSTDSVKRSLTGSKLEQQSQEISYASRSSSVPVSLREQQSGEGIDEDAPEEPLLSYIQMLDAPRELGEPIDITIDYLKQISDELGLIKLCWPDLSNVTFEDRSNFPESYLKNSNKEKLLLLYAENFRRQFCYKYPDRKPLFLACDNECGMQKMVCTTIRPTTLSYSEICTWEKSARFVADHLKYEPLEEPVLIPRHLYSPHTTFLRQSGHSFEIATALCSILIGIGYDAYVVSGYAIKDVTLRIMSRVACPIEPTKEEEVKKEVEEISPKYKITPPTDMKSKFLHMMKQRELDKIEEEKEKEAMTERQRIMEEEKRPFDELEGQRVHAWIFLAAGSKNVTENMFIESSTGMPHPLDTDLYSGIESVWNSENYWVNLQDCSHGLAALSYDLKDIEKWEHLLVGEPLKWRVHKVAEIGDEEEPEEFWDEKHLDMPYPWSMKISIPHDVLKKRFPDGSKVTQFKRTIVEEYAPFVCMDGLVQKITRYTDFACTVLETIEEKFENRHDKLIRSTLDAKTNLESEYFANGREDSVIKHIYYKHLDNVDAERTIFFNSKARFDGLAKIEILGEIRTEHYIDRDDKLYYRQVVYDKQKRGQDDEQKSRRPISKIIQKFLRNEDKSPFQDISIREFNIKAREIHLKYHYGKDNVTASTRIFIKPPISEMGPDMVFRPELTYGYQAEIGAKPPRQLQLFLLLEQQLKDEKVVLDSIRDFENQMSEFLLLRAHEMAFSNLEVSVYNREQNQENRLGMLEQEEKQRMYKEKEVEEGIDYLAPYLARLGNPNSLTFEEALIVKYACMDEFKELLLNRANDVQHQFQRMSSRIEMMQTWYTQNHETLSPEEEANYFQEVNELLFYLRTLEMRLSRHKDLSVSKYQAMVQYLEKHPMLMDPLESGMS</sequence>
<dbReference type="EMBL" id="OU892278">
    <property type="protein sequence ID" value="CAH1126667.1"/>
    <property type="molecule type" value="Genomic_DNA"/>
</dbReference>
<evidence type="ECO:0000256" key="7">
    <source>
        <dbReference type="ARBA" id="ARBA00023069"/>
    </source>
</evidence>
<evidence type="ECO:0000259" key="13">
    <source>
        <dbReference type="Pfam" id="PF24671"/>
    </source>
</evidence>
<gene>
    <name evidence="14" type="ORF">CEUTPL_LOCUS5506</name>
</gene>
<evidence type="ECO:0000259" key="12">
    <source>
        <dbReference type="Pfam" id="PF24667"/>
    </source>
</evidence>
<feature type="compositionally biased region" description="Polar residues" evidence="11">
    <location>
        <begin position="18"/>
        <end position="32"/>
    </location>
</feature>
<dbReference type="Pfam" id="PF24671">
    <property type="entry name" value="DRC7_C"/>
    <property type="match status" value="1"/>
</dbReference>
<evidence type="ECO:0000256" key="3">
    <source>
        <dbReference type="ARBA" id="ARBA00010738"/>
    </source>
</evidence>
<keyword evidence="4" id="KW-0963">Cytoplasm</keyword>
<comment type="subcellular location">
    <subcellularLocation>
        <location evidence="1">Cell projection</location>
        <location evidence="1">Cilium</location>
        <location evidence="1">Flagellum</location>
    </subcellularLocation>
    <subcellularLocation>
        <location evidence="2">Cytoplasm</location>
        <location evidence="2">Cytoskeleton</location>
        <location evidence="2">Cilium axoneme</location>
    </subcellularLocation>
</comment>
<dbReference type="SUPFAM" id="SSF54001">
    <property type="entry name" value="Cysteine proteinases"/>
    <property type="match status" value="1"/>
</dbReference>
<dbReference type="PANTHER" id="PTHR35249:SF2">
    <property type="entry name" value="DYNEIN REGULATORY COMPLEX SUBUNIT 7"/>
    <property type="match status" value="1"/>
</dbReference>
<keyword evidence="8" id="KW-0206">Cytoskeleton</keyword>
<keyword evidence="5" id="KW-0282">Flagellum</keyword>
<evidence type="ECO:0000256" key="8">
    <source>
        <dbReference type="ARBA" id="ARBA00023212"/>
    </source>
</evidence>
<keyword evidence="6 10" id="KW-0175">Coiled coil</keyword>